<comment type="caution">
    <text evidence="1">The sequence shown here is derived from an EMBL/GenBank/DDBJ whole genome shotgun (WGS) entry which is preliminary data.</text>
</comment>
<evidence type="ECO:0000313" key="2">
    <source>
        <dbReference type="Proteomes" id="UP000692954"/>
    </source>
</evidence>
<evidence type="ECO:0000313" key="1">
    <source>
        <dbReference type="EMBL" id="CAD8064805.1"/>
    </source>
</evidence>
<reference evidence="1" key="1">
    <citation type="submission" date="2021-01" db="EMBL/GenBank/DDBJ databases">
        <authorList>
            <consortium name="Genoscope - CEA"/>
            <person name="William W."/>
        </authorList>
    </citation>
    <scope>NUCLEOTIDE SEQUENCE</scope>
</reference>
<keyword evidence="2" id="KW-1185">Reference proteome</keyword>
<proteinExistence type="predicted"/>
<name>A0A8S1LEN2_9CILI</name>
<accession>A0A8S1LEN2</accession>
<dbReference type="EMBL" id="CAJJDN010000019">
    <property type="protein sequence ID" value="CAD8064805.1"/>
    <property type="molecule type" value="Genomic_DNA"/>
</dbReference>
<protein>
    <submittedName>
        <fullName evidence="1">Uncharacterized protein</fullName>
    </submittedName>
</protein>
<dbReference type="Proteomes" id="UP000692954">
    <property type="component" value="Unassembled WGS sequence"/>
</dbReference>
<sequence>MSKFNRYLYELLFKFTRICITQYWASLCNYQQIKFSNIC</sequence>
<dbReference type="AlphaFoldDB" id="A0A8S1LEN2"/>
<gene>
    <name evidence="1" type="ORF">PSON_ATCC_30995.1.T0190301</name>
</gene>
<organism evidence="1 2">
    <name type="scientific">Paramecium sonneborni</name>
    <dbReference type="NCBI Taxonomy" id="65129"/>
    <lineage>
        <taxon>Eukaryota</taxon>
        <taxon>Sar</taxon>
        <taxon>Alveolata</taxon>
        <taxon>Ciliophora</taxon>
        <taxon>Intramacronucleata</taxon>
        <taxon>Oligohymenophorea</taxon>
        <taxon>Peniculida</taxon>
        <taxon>Parameciidae</taxon>
        <taxon>Paramecium</taxon>
    </lineage>
</organism>